<dbReference type="EMBL" id="OV651829">
    <property type="protein sequence ID" value="CAH1104585.1"/>
    <property type="molecule type" value="Genomic_DNA"/>
</dbReference>
<organism evidence="1 2">
    <name type="scientific">Psylliodes chrysocephalus</name>
    <dbReference type="NCBI Taxonomy" id="3402493"/>
    <lineage>
        <taxon>Eukaryota</taxon>
        <taxon>Metazoa</taxon>
        <taxon>Ecdysozoa</taxon>
        <taxon>Arthropoda</taxon>
        <taxon>Hexapoda</taxon>
        <taxon>Insecta</taxon>
        <taxon>Pterygota</taxon>
        <taxon>Neoptera</taxon>
        <taxon>Endopterygota</taxon>
        <taxon>Coleoptera</taxon>
        <taxon>Polyphaga</taxon>
        <taxon>Cucujiformia</taxon>
        <taxon>Chrysomeloidea</taxon>
        <taxon>Chrysomelidae</taxon>
        <taxon>Galerucinae</taxon>
        <taxon>Alticini</taxon>
        <taxon>Psylliodes</taxon>
    </lineage>
</organism>
<reference evidence="1" key="1">
    <citation type="submission" date="2022-01" db="EMBL/GenBank/DDBJ databases">
        <authorList>
            <person name="King R."/>
        </authorList>
    </citation>
    <scope>NUCLEOTIDE SEQUENCE</scope>
</reference>
<protein>
    <submittedName>
        <fullName evidence="1">Uncharacterized protein</fullName>
    </submittedName>
</protein>
<sequence length="135" mass="15727">MLNFLQIPSLERDFIRDQRTCRKMQMAGVDRNYSKKLEKRKQKECRKKCFSGSSELFHEKKNEALQDPLDIQSDETSKKNVVAVGCDETITKTEHKSGIIVRLEQHIKAPVHWIICKRTAVASFNSALRWQYNTA</sequence>
<dbReference type="Proteomes" id="UP001153636">
    <property type="component" value="Chromosome 17"/>
</dbReference>
<gene>
    <name evidence="1" type="ORF">PSYICH_LOCUS5515</name>
</gene>
<keyword evidence="2" id="KW-1185">Reference proteome</keyword>
<proteinExistence type="predicted"/>
<name>A0A9P0GC94_9CUCU</name>
<evidence type="ECO:0000313" key="1">
    <source>
        <dbReference type="EMBL" id="CAH1104585.1"/>
    </source>
</evidence>
<evidence type="ECO:0000313" key="2">
    <source>
        <dbReference type="Proteomes" id="UP001153636"/>
    </source>
</evidence>
<dbReference type="AlphaFoldDB" id="A0A9P0GC94"/>
<accession>A0A9P0GC94</accession>